<feature type="region of interest" description="Disordered" evidence="1">
    <location>
        <begin position="335"/>
        <end position="357"/>
    </location>
</feature>
<evidence type="ECO:0008006" key="4">
    <source>
        <dbReference type="Google" id="ProtNLM"/>
    </source>
</evidence>
<keyword evidence="3" id="KW-1185">Reference proteome</keyword>
<evidence type="ECO:0000313" key="2">
    <source>
        <dbReference type="EMBL" id="SFK82962.1"/>
    </source>
</evidence>
<organism evidence="2 3">
    <name type="scientific">Streptomyces pini</name>
    <dbReference type="NCBI Taxonomy" id="1520580"/>
    <lineage>
        <taxon>Bacteria</taxon>
        <taxon>Bacillati</taxon>
        <taxon>Actinomycetota</taxon>
        <taxon>Actinomycetes</taxon>
        <taxon>Kitasatosporales</taxon>
        <taxon>Streptomycetaceae</taxon>
        <taxon>Streptomyces</taxon>
    </lineage>
</organism>
<proteinExistence type="predicted"/>
<feature type="region of interest" description="Disordered" evidence="1">
    <location>
        <begin position="789"/>
        <end position="808"/>
    </location>
</feature>
<gene>
    <name evidence="2" type="ORF">SAMN05192584_10984</name>
</gene>
<evidence type="ECO:0000256" key="1">
    <source>
        <dbReference type="SAM" id="MobiDB-lite"/>
    </source>
</evidence>
<dbReference type="Gene3D" id="3.40.50.2300">
    <property type="match status" value="2"/>
</dbReference>
<dbReference type="Proteomes" id="UP000198928">
    <property type="component" value="Unassembled WGS sequence"/>
</dbReference>
<protein>
    <recommendedName>
        <fullName evidence="4">ABC-type branched-chain amino acid transport system, substrate-binding protein</fullName>
    </recommendedName>
</protein>
<name>A0A1I4CNV5_9ACTN</name>
<reference evidence="3" key="1">
    <citation type="submission" date="2016-10" db="EMBL/GenBank/DDBJ databases">
        <authorList>
            <person name="Varghese N."/>
            <person name="Submissions S."/>
        </authorList>
    </citation>
    <scope>NUCLEOTIDE SEQUENCE [LARGE SCALE GENOMIC DNA]</scope>
    <source>
        <strain evidence="3">PL19</strain>
    </source>
</reference>
<sequence length="928" mass="100957">MGVGSGSGAAASGGGGATQGGGRPSGACSPRGTGYFLEWIGSLLRRPRRDRDLPLVWLGGEGATAVLDSLEKRLRTTDGRQVPHARADTGEPSGADGVRVLLDRVHELLSVRSFGAGHLGFRHYEVLRCLLGPWNGEGGGGGGRAEAAARLRSRRTPVQEGQAVDQGGLVGQIGAVWQLVWWLLRQGIPAALFQLAVSGRFPGIGRPYRWFMRQEYLVPRSSGGFLAFAGWILALERNGERREEIDKLLVHAFLQDLRRAYPRLSWRVRCWRRTVYPVVLVKGAGPGDAGERLLRLVGEVRCETGWWDPLLAVYARRRQPWNTGAPETSALVPVRPEEVGKGGGTARERGPGPGRPAADDTAWLLPVEISGMPAQDGGEDGGGPPVIAPGAPRWYTHRTFAAALCLALLVPLLGWSRQWLGGPDCLHRPFSGQVSVRSAGGECVGYSDSDAFRFNDEPGQEKLQRVQEKIFEQNRRARRGWEKSDRRRPYVTVVYLGTLTGRNTNDDEEAYAAERQELEGLAVAQYRGIKQPASAADVPLMHVVVANAGFQMRHAAPVIDMIADLARGGGEAPVIGVVGLVESRKSTFRALKRLNQEGIPAIAPTLSGEGMYQGSSLYLQIATPNRDQATMVAEYARSRGIRKARVYYTVGERSSREDDIYVSTLVEEVRKKVEGVEYVEDFMAKGLRREECGYPGMLFFAGRWSEFHDFLRGLATCEEQPRLLVADDSVNRYMANPSLRRSAPAGLPLVFASKAPLATCEALRSRAREGRDGRAAKFLQLVSTTLGDRPLETPRCTGPEGEAPEEPVGERVGLAHDSALLLLEAVESLTERVRVPGETWDPRLVGPVTVHTEVLRLNGERPFSGATGQIRFHRGGGEPMGRTISFLKVGDITDLDEPPREVFRCEGTGADGEIDCAALAAGTGGSQR</sequence>
<accession>A0A1I4CNV5</accession>
<feature type="compositionally biased region" description="Gly residues" evidence="1">
    <location>
        <begin position="1"/>
        <end position="24"/>
    </location>
</feature>
<feature type="region of interest" description="Disordered" evidence="1">
    <location>
        <begin position="1"/>
        <end position="27"/>
    </location>
</feature>
<evidence type="ECO:0000313" key="3">
    <source>
        <dbReference type="Proteomes" id="UP000198928"/>
    </source>
</evidence>
<feature type="compositionally biased region" description="Basic and acidic residues" evidence="1">
    <location>
        <begin position="335"/>
        <end position="350"/>
    </location>
</feature>
<dbReference type="AlphaFoldDB" id="A0A1I4CNV5"/>
<dbReference type="EMBL" id="FOSG01000009">
    <property type="protein sequence ID" value="SFK82962.1"/>
    <property type="molecule type" value="Genomic_DNA"/>
</dbReference>